<dbReference type="SUPFAM" id="SSF63380">
    <property type="entry name" value="Riboflavin synthase domain-like"/>
    <property type="match status" value="1"/>
</dbReference>
<dbReference type="Proteomes" id="UP000183920">
    <property type="component" value="Unassembled WGS sequence"/>
</dbReference>
<keyword evidence="13 24" id="KW-1278">Translocase</keyword>
<feature type="domain" description="2Fe-2S ferredoxin-type" evidence="25">
    <location>
        <begin position="33"/>
        <end position="127"/>
    </location>
</feature>
<dbReference type="InterPro" id="IPR001433">
    <property type="entry name" value="OxRdtase_FAD/NAD-bd"/>
</dbReference>
<keyword evidence="6 24" id="KW-0813">Transport</keyword>
<comment type="similarity">
    <text evidence="22">Belongs to the Fre/LuxG FAD/NAD(P) flavoprotein oxidoreductase family.</text>
</comment>
<accession>A0A0G4Q667</accession>
<dbReference type="EMBL" id="JAEKCB010000003">
    <property type="protein sequence ID" value="MBJ2117426.1"/>
    <property type="molecule type" value="Genomic_DNA"/>
</dbReference>
<protein>
    <recommendedName>
        <fullName evidence="24">Na(+)-translocating NADH-quinone reductase subunit F</fullName>
        <shortName evidence="24">Na(+)-NQR subunit F</shortName>
        <shortName evidence="24">Na(+)-translocating NQR subunit F</shortName>
        <ecNumber evidence="24">7.2.1.1</ecNumber>
    </recommendedName>
    <alternativeName>
        <fullName evidence="24">NQR complex subunit F</fullName>
    </alternativeName>
    <alternativeName>
        <fullName evidence="24">NQR-1 subunit F</fullName>
    </alternativeName>
</protein>
<dbReference type="Gene3D" id="3.40.50.80">
    <property type="entry name" value="Nucleotide-binding domain of ferredoxin-NADP reductase (FNR) module"/>
    <property type="match status" value="1"/>
</dbReference>
<evidence type="ECO:0000256" key="15">
    <source>
        <dbReference type="ARBA" id="ARBA00023014"/>
    </source>
</evidence>
<feature type="binding site" evidence="24">
    <location>
        <position position="70"/>
    </location>
    <ligand>
        <name>[2Fe-2S] cluster</name>
        <dbReference type="ChEBI" id="CHEBI:190135"/>
    </ligand>
</feature>
<keyword evidence="19 24" id="KW-0830">Ubiquinone</keyword>
<dbReference type="Pfam" id="PF00970">
    <property type="entry name" value="FAD_binding_6"/>
    <property type="match status" value="1"/>
</dbReference>
<sequence length="408" mass="45686">MDIIILGVVMFTLIVLVLTALILFAKSKLVNTGDISVEVNGDPDKSFNAPAGDKLLNVLSNEGIFISSACGGGGSCGQCRVKVLEGGGDILPTELSHINKREAKEGCRLACQVNVKNNLKLELPEEIFGVKKWECEVISNDNKATFIKELVLKIPEGEVVPFRAGGFIQIECPPHTVRYEDFDVPEEYREDWDKFNLFRYVSEVKETTVRAYSMANYPEEHGIIMLNVRIATPPPRNPDVPPGIMSSYIWSLKPGDKVTISGPFGEFFAKETDAEMIFIGGGAGMAPMRSHIFDQLKRLHSKRKISFWYGARSVREMFYTEDFDMLAKENENFTWHVALSDALPEDNWTGYTGFIHNVLFENYLKNHPAPEDCEFYMCGPPVMNAAVIKMLKDLGVEDENIMLDDFGG</sequence>
<evidence type="ECO:0000259" key="26">
    <source>
        <dbReference type="PROSITE" id="PS51384"/>
    </source>
</evidence>
<evidence type="ECO:0000256" key="4">
    <source>
        <dbReference type="ARBA" id="ARBA00005570"/>
    </source>
</evidence>
<evidence type="ECO:0000256" key="7">
    <source>
        <dbReference type="ARBA" id="ARBA00022475"/>
    </source>
</evidence>
<keyword evidence="24" id="KW-1133">Transmembrane helix</keyword>
<comment type="function">
    <text evidence="2 24">NQR complex catalyzes the reduction of ubiquinone-1 to ubiquinol by two successive reactions, coupled with the transport of Na(+) ions from the cytoplasm to the periplasm. The first step is catalyzed by NqrF, which accepts electrons from NADH and reduces ubiquinone-1 to ubisemiquinone by a one-electron transfer pathway.</text>
</comment>
<evidence type="ECO:0000256" key="10">
    <source>
        <dbReference type="ARBA" id="ARBA00022714"/>
    </source>
</evidence>
<evidence type="ECO:0000256" key="12">
    <source>
        <dbReference type="ARBA" id="ARBA00022827"/>
    </source>
</evidence>
<evidence type="ECO:0000256" key="11">
    <source>
        <dbReference type="ARBA" id="ARBA00022723"/>
    </source>
</evidence>
<dbReference type="InterPro" id="IPR008333">
    <property type="entry name" value="Cbr1-like_FAD-bd_dom"/>
</dbReference>
<dbReference type="PIRSF" id="PIRSF000044">
    <property type="entry name" value="Cis_Diol_DH_RD"/>
    <property type="match status" value="1"/>
</dbReference>
<dbReference type="RefSeq" id="WP_072063525.1">
    <property type="nucleotide sequence ID" value="NZ_CAXOKJ010000002.1"/>
</dbReference>
<keyword evidence="12 24" id="KW-0274">FAD</keyword>
<dbReference type="SUPFAM" id="SSF52343">
    <property type="entry name" value="Ferredoxin reductase-like, C-terminal NADP-linked domain"/>
    <property type="match status" value="1"/>
</dbReference>
<dbReference type="CDD" id="cd06188">
    <property type="entry name" value="NADH_quinone_reductase"/>
    <property type="match status" value="1"/>
</dbReference>
<dbReference type="Proteomes" id="UP000619976">
    <property type="component" value="Unassembled WGS sequence"/>
</dbReference>
<gene>
    <name evidence="24 27" type="primary">nqrF</name>
    <name evidence="27" type="ORF">BN1804_01447</name>
    <name evidence="28" type="ORF">JFQ69_07115</name>
</gene>
<proteinExistence type="inferred from homology"/>
<evidence type="ECO:0000256" key="21">
    <source>
        <dbReference type="ARBA" id="ARBA00023201"/>
    </source>
</evidence>
<evidence type="ECO:0000313" key="30">
    <source>
        <dbReference type="Proteomes" id="UP000619976"/>
    </source>
</evidence>
<evidence type="ECO:0000256" key="19">
    <source>
        <dbReference type="ARBA" id="ARBA00023075"/>
    </source>
</evidence>
<reference evidence="29" key="2">
    <citation type="submission" date="2015-06" db="EMBL/GenBank/DDBJ databases">
        <authorList>
            <person name="Urmite Genomes"/>
        </authorList>
    </citation>
    <scope>NUCLEOTIDE SEQUENCE [LARGE SCALE GENOMIC DNA]</scope>
    <source>
        <strain evidence="29">CSUR P1867</strain>
    </source>
</reference>
<dbReference type="InterPro" id="IPR010205">
    <property type="entry name" value="NqrF"/>
</dbReference>
<dbReference type="GO" id="GO:0006814">
    <property type="term" value="P:sodium ion transport"/>
    <property type="evidence" value="ECO:0007669"/>
    <property type="project" value="UniProtKB-UniRule"/>
</dbReference>
<evidence type="ECO:0000256" key="2">
    <source>
        <dbReference type="ARBA" id="ARBA00002972"/>
    </source>
</evidence>
<evidence type="ECO:0000313" key="28">
    <source>
        <dbReference type="EMBL" id="MBJ2117426.1"/>
    </source>
</evidence>
<dbReference type="InterPro" id="IPR017927">
    <property type="entry name" value="FAD-bd_FR_type"/>
</dbReference>
<dbReference type="InterPro" id="IPR039261">
    <property type="entry name" value="FNR_nucleotide-bd"/>
</dbReference>
<dbReference type="PANTHER" id="PTHR43644">
    <property type="entry name" value="NA(+)-TRANSLOCATING NADH-QUINONE REDUCTASE SUBUNIT"/>
    <property type="match status" value="1"/>
</dbReference>
<dbReference type="InterPro" id="IPR017938">
    <property type="entry name" value="Riboflavin_synthase-like_b-brl"/>
</dbReference>
<keyword evidence="24" id="KW-0812">Transmembrane</keyword>
<keyword evidence="17 24" id="KW-0915">Sodium</keyword>
<dbReference type="Pfam" id="PF00175">
    <property type="entry name" value="NAD_binding_1"/>
    <property type="match status" value="1"/>
</dbReference>
<evidence type="ECO:0000256" key="17">
    <source>
        <dbReference type="ARBA" id="ARBA00023053"/>
    </source>
</evidence>
<keyword evidence="10 24" id="KW-0001">2Fe-2S</keyword>
<dbReference type="GO" id="GO:0051537">
    <property type="term" value="F:2 iron, 2 sulfur cluster binding"/>
    <property type="evidence" value="ECO:0007669"/>
    <property type="project" value="UniProtKB-KW"/>
</dbReference>
<evidence type="ECO:0000313" key="27">
    <source>
        <dbReference type="EMBL" id="CRL61428.1"/>
    </source>
</evidence>
<feature type="transmembrane region" description="Helical" evidence="24">
    <location>
        <begin position="6"/>
        <end position="25"/>
    </location>
</feature>
<reference evidence="28 30" key="3">
    <citation type="submission" date="2020-12" db="EMBL/GenBank/DDBJ databases">
        <title>Enhanced detection system for hospital associated transmission using whole genome sequencing surveillance.</title>
        <authorList>
            <person name="Harrison L.H."/>
            <person name="Van Tyne D."/>
            <person name="Marsh J.W."/>
            <person name="Griffith M.P."/>
            <person name="Snyder D.J."/>
            <person name="Cooper V.S."/>
            <person name="Mustapha M."/>
        </authorList>
    </citation>
    <scope>NUCLEOTIDE SEQUENCE [LARGE SCALE GENOMIC DNA]</scope>
    <source>
        <strain evidence="28 30">PR00195</strain>
    </source>
</reference>
<dbReference type="GO" id="GO:0016655">
    <property type="term" value="F:oxidoreductase activity, acting on NAD(P)H, quinone or similar compound as acceptor"/>
    <property type="evidence" value="ECO:0007669"/>
    <property type="project" value="InterPro"/>
</dbReference>
<evidence type="ECO:0000256" key="3">
    <source>
        <dbReference type="ARBA" id="ARBA00004533"/>
    </source>
</evidence>
<evidence type="ECO:0000256" key="22">
    <source>
        <dbReference type="ARBA" id="ARBA00038177"/>
    </source>
</evidence>
<comment type="catalytic activity">
    <reaction evidence="23 24">
        <text>a ubiquinone + n Na(+)(in) + NADH + H(+) = a ubiquinol + n Na(+)(out) + NAD(+)</text>
        <dbReference type="Rhea" id="RHEA:47748"/>
        <dbReference type="Rhea" id="RHEA-COMP:9565"/>
        <dbReference type="Rhea" id="RHEA-COMP:9566"/>
        <dbReference type="ChEBI" id="CHEBI:15378"/>
        <dbReference type="ChEBI" id="CHEBI:16389"/>
        <dbReference type="ChEBI" id="CHEBI:17976"/>
        <dbReference type="ChEBI" id="CHEBI:29101"/>
        <dbReference type="ChEBI" id="CHEBI:57540"/>
        <dbReference type="ChEBI" id="CHEBI:57945"/>
        <dbReference type="EC" id="7.2.1.1"/>
    </reaction>
</comment>
<evidence type="ECO:0000256" key="9">
    <source>
        <dbReference type="ARBA" id="ARBA00022630"/>
    </source>
</evidence>
<feature type="binding site" evidence="24">
    <location>
        <position position="111"/>
    </location>
    <ligand>
        <name>[2Fe-2S] cluster</name>
        <dbReference type="ChEBI" id="CHEBI:190135"/>
    </ligand>
</feature>
<evidence type="ECO:0000256" key="20">
    <source>
        <dbReference type="ARBA" id="ARBA00023136"/>
    </source>
</evidence>
<evidence type="ECO:0000256" key="16">
    <source>
        <dbReference type="ARBA" id="ARBA00023027"/>
    </source>
</evidence>
<feature type="domain" description="FAD-binding FR-type" evidence="26">
    <location>
        <begin position="130"/>
        <end position="270"/>
    </location>
</feature>
<dbReference type="Pfam" id="PF00111">
    <property type="entry name" value="Fer2"/>
    <property type="match status" value="1"/>
</dbReference>
<evidence type="ECO:0000256" key="23">
    <source>
        <dbReference type="ARBA" id="ARBA00048891"/>
    </source>
</evidence>
<dbReference type="HAMAP" id="MF_00430">
    <property type="entry name" value="NqrF"/>
    <property type="match status" value="1"/>
</dbReference>
<evidence type="ECO:0000256" key="5">
    <source>
        <dbReference type="ARBA" id="ARBA00011309"/>
    </source>
</evidence>
<dbReference type="Gene3D" id="2.40.30.10">
    <property type="entry name" value="Translation factors"/>
    <property type="match status" value="1"/>
</dbReference>
<evidence type="ECO:0000313" key="29">
    <source>
        <dbReference type="Proteomes" id="UP000183920"/>
    </source>
</evidence>
<keyword evidence="11 24" id="KW-0479">Metal-binding</keyword>
<feature type="binding site" evidence="24">
    <location>
        <position position="79"/>
    </location>
    <ligand>
        <name>[2Fe-2S] cluster</name>
        <dbReference type="ChEBI" id="CHEBI:190135"/>
    </ligand>
</feature>
<keyword evidence="14 24" id="KW-0408">Iron</keyword>
<accession>A0A379EJC4</accession>
<comment type="cofactor">
    <cofactor evidence="24">
        <name>[2Fe-2S] cluster</name>
        <dbReference type="ChEBI" id="CHEBI:190135"/>
    </cofactor>
    <text evidence="24">Binds 1 [2Fe-2S] cluster.</text>
</comment>
<evidence type="ECO:0000256" key="13">
    <source>
        <dbReference type="ARBA" id="ARBA00022967"/>
    </source>
</evidence>
<keyword evidence="9 24" id="KW-0285">Flavoprotein</keyword>
<comment type="cofactor">
    <cofactor evidence="1 24">
        <name>FAD</name>
        <dbReference type="ChEBI" id="CHEBI:57692"/>
    </cofactor>
</comment>
<dbReference type="GeneID" id="83614024"/>
<keyword evidence="8" id="KW-0997">Cell inner membrane</keyword>
<keyword evidence="16 24" id="KW-0520">NAD</keyword>
<comment type="subunit">
    <text evidence="5 24">Composed of six subunits; NqrA, NqrB, NqrC, NqrD, NqrE and NqrF.</text>
</comment>
<dbReference type="PANTHER" id="PTHR43644:SF1">
    <property type="entry name" value="NAD(P)H-FLAVIN REDUCTASE"/>
    <property type="match status" value="1"/>
</dbReference>
<name>A0A0G4Q667_9GAMM</name>
<dbReference type="SUPFAM" id="SSF54292">
    <property type="entry name" value="2Fe-2S ferredoxin-like"/>
    <property type="match status" value="1"/>
</dbReference>
<dbReference type="NCBIfam" id="TIGR01941">
    <property type="entry name" value="nqrF"/>
    <property type="match status" value="1"/>
</dbReference>
<evidence type="ECO:0000256" key="18">
    <source>
        <dbReference type="ARBA" id="ARBA00023065"/>
    </source>
</evidence>
<keyword evidence="18 24" id="KW-0406">Ion transport</keyword>
<dbReference type="Gene3D" id="3.10.20.30">
    <property type="match status" value="1"/>
</dbReference>
<evidence type="ECO:0000256" key="14">
    <source>
        <dbReference type="ARBA" id="ARBA00023004"/>
    </source>
</evidence>
<dbReference type="EC" id="7.2.1.1" evidence="24"/>
<dbReference type="GO" id="GO:0005886">
    <property type="term" value="C:plasma membrane"/>
    <property type="evidence" value="ECO:0007669"/>
    <property type="project" value="UniProtKB-SubCell"/>
</dbReference>
<reference evidence="27" key="1">
    <citation type="submission" date="2015-06" db="EMBL/GenBank/DDBJ databases">
        <authorList>
            <person name="Urmite Genomes Urmite Genomes"/>
        </authorList>
    </citation>
    <scope>NUCLEOTIDE SEQUENCE [LARGE SCALE GENOMIC DNA]</scope>
    <source>
        <strain evidence="27">CSUR P1867</strain>
    </source>
</reference>
<evidence type="ECO:0000256" key="24">
    <source>
        <dbReference type="HAMAP-Rule" id="MF_00430"/>
    </source>
</evidence>
<keyword evidence="20 24" id="KW-0472">Membrane</keyword>
<dbReference type="InterPro" id="IPR036010">
    <property type="entry name" value="2Fe-2S_ferredoxin-like_sf"/>
</dbReference>
<dbReference type="GO" id="GO:0009055">
    <property type="term" value="F:electron transfer activity"/>
    <property type="evidence" value="ECO:0007669"/>
    <property type="project" value="UniProtKB-UniRule"/>
</dbReference>
<evidence type="ECO:0000256" key="6">
    <source>
        <dbReference type="ARBA" id="ARBA00022448"/>
    </source>
</evidence>
<dbReference type="AlphaFoldDB" id="A0A0G4Q667"/>
<comment type="similarity">
    <text evidence="4 24">Belongs to the NqrF family.</text>
</comment>
<feature type="binding site" evidence="24">
    <location>
        <position position="76"/>
    </location>
    <ligand>
        <name>[2Fe-2S] cluster</name>
        <dbReference type="ChEBI" id="CHEBI:190135"/>
    </ligand>
</feature>
<comment type="subcellular location">
    <subcellularLocation>
        <location evidence="3">Cell inner membrane</location>
    </subcellularLocation>
    <subcellularLocation>
        <location evidence="24">Cell membrane</location>
        <topology evidence="24">Single-pass membrane protein</topology>
    </subcellularLocation>
</comment>
<dbReference type="PROSITE" id="PS51085">
    <property type="entry name" value="2FE2S_FER_2"/>
    <property type="match status" value="1"/>
</dbReference>
<keyword evidence="7 24" id="KW-1003">Cell membrane</keyword>
<organism evidence="27 29">
    <name type="scientific">Proteus penneri</name>
    <dbReference type="NCBI Taxonomy" id="102862"/>
    <lineage>
        <taxon>Bacteria</taxon>
        <taxon>Pseudomonadati</taxon>
        <taxon>Pseudomonadota</taxon>
        <taxon>Gammaproteobacteria</taxon>
        <taxon>Enterobacterales</taxon>
        <taxon>Morganellaceae</taxon>
        <taxon>Proteus</taxon>
    </lineage>
</organism>
<dbReference type="InterPro" id="IPR012675">
    <property type="entry name" value="Beta-grasp_dom_sf"/>
</dbReference>
<dbReference type="CDD" id="cd00207">
    <property type="entry name" value="fer2"/>
    <property type="match status" value="1"/>
</dbReference>
<keyword evidence="30" id="KW-1185">Reference proteome</keyword>
<keyword evidence="21 24" id="KW-0739">Sodium transport</keyword>
<evidence type="ECO:0000256" key="1">
    <source>
        <dbReference type="ARBA" id="ARBA00001974"/>
    </source>
</evidence>
<evidence type="ECO:0000256" key="8">
    <source>
        <dbReference type="ARBA" id="ARBA00022519"/>
    </source>
</evidence>
<dbReference type="GO" id="GO:0046872">
    <property type="term" value="F:metal ion binding"/>
    <property type="evidence" value="ECO:0007669"/>
    <property type="project" value="UniProtKB-KW"/>
</dbReference>
<evidence type="ECO:0000259" key="25">
    <source>
        <dbReference type="PROSITE" id="PS51085"/>
    </source>
</evidence>
<dbReference type="EMBL" id="CVRY01000003">
    <property type="protein sequence ID" value="CRL61428.1"/>
    <property type="molecule type" value="Genomic_DNA"/>
</dbReference>
<dbReference type="InterPro" id="IPR001041">
    <property type="entry name" value="2Fe-2S_ferredoxin-type"/>
</dbReference>
<dbReference type="FunFam" id="2.40.30.10:FF:000064">
    <property type="entry name" value="Na(+)-translocating NADH-quinone reductase subunit F"/>
    <property type="match status" value="1"/>
</dbReference>
<keyword evidence="15 24" id="KW-0411">Iron-sulfur</keyword>
<dbReference type="PROSITE" id="PS51384">
    <property type="entry name" value="FAD_FR"/>
    <property type="match status" value="1"/>
</dbReference>
<dbReference type="FunFam" id="3.40.50.80:FF:000014">
    <property type="entry name" value="Na(+)-translocating NADH-quinone reductase subunit F"/>
    <property type="match status" value="1"/>
</dbReference>